<dbReference type="AlphaFoldDB" id="A0A8A3PNU0"/>
<reference evidence="2" key="1">
    <citation type="submission" date="2020-10" db="EMBL/GenBank/DDBJ databases">
        <title>Genome Sequence of Monilinia vaccinii-corymbosi Sheds Light on Mummy Berry Disease Infection of Blueberry and Mating Type.</title>
        <authorList>
            <person name="Yow A.G."/>
            <person name="Zhang Y."/>
            <person name="Bansal K."/>
            <person name="Eacker S.M."/>
            <person name="Sullivan S."/>
            <person name="Liachko I."/>
            <person name="Cubeta M.A."/>
            <person name="Rollins J.A."/>
            <person name="Ashrafi H."/>
        </authorList>
    </citation>
    <scope>NUCLEOTIDE SEQUENCE</scope>
    <source>
        <strain evidence="2">RL-1</strain>
    </source>
</reference>
<keyword evidence="3" id="KW-1185">Reference proteome</keyword>
<dbReference type="EMBL" id="CP063411">
    <property type="protein sequence ID" value="QSZ36810.1"/>
    <property type="molecule type" value="Genomic_DNA"/>
</dbReference>
<dbReference type="Proteomes" id="UP000672032">
    <property type="component" value="Chromosome 7"/>
</dbReference>
<feature type="region of interest" description="Disordered" evidence="1">
    <location>
        <begin position="1"/>
        <end position="40"/>
    </location>
</feature>
<accession>A0A8A3PNU0</accession>
<sequence>MAHDDGAQRKNGHKRIDPPIPRHEDGAHDHAGRHGNAEDKRVLEFAEQTRDLFEEGDIFDFLGGGAPGHVDLEEVAEERLGDVHGEAAEEHGHEEEPFEVFED</sequence>
<dbReference type="OrthoDB" id="3512501at2759"/>
<evidence type="ECO:0000256" key="1">
    <source>
        <dbReference type="SAM" id="MobiDB-lite"/>
    </source>
</evidence>
<gene>
    <name evidence="2" type="ORF">DSL72_006693</name>
</gene>
<name>A0A8A3PNU0_9HELO</name>
<proteinExistence type="predicted"/>
<evidence type="ECO:0000313" key="2">
    <source>
        <dbReference type="EMBL" id="QSZ36810.1"/>
    </source>
</evidence>
<evidence type="ECO:0000313" key="3">
    <source>
        <dbReference type="Proteomes" id="UP000672032"/>
    </source>
</evidence>
<organism evidence="2 3">
    <name type="scientific">Monilinia vaccinii-corymbosi</name>
    <dbReference type="NCBI Taxonomy" id="61207"/>
    <lineage>
        <taxon>Eukaryota</taxon>
        <taxon>Fungi</taxon>
        <taxon>Dikarya</taxon>
        <taxon>Ascomycota</taxon>
        <taxon>Pezizomycotina</taxon>
        <taxon>Leotiomycetes</taxon>
        <taxon>Helotiales</taxon>
        <taxon>Sclerotiniaceae</taxon>
        <taxon>Monilinia</taxon>
    </lineage>
</organism>
<protein>
    <submittedName>
        <fullName evidence="2">Uncharacterized protein</fullName>
    </submittedName>
</protein>